<protein>
    <submittedName>
        <fullName evidence="2">Uncharacterized protein</fullName>
    </submittedName>
</protein>
<dbReference type="AlphaFoldDB" id="J3LYB6"/>
<dbReference type="Pfam" id="PF07800">
    <property type="entry name" value="DUF1644"/>
    <property type="match status" value="1"/>
</dbReference>
<sequence>MARRGVWEVAEARQAREKDGSGGVGRSSSDADRVGGGHRRRVTRSRLAAGERRPGQFGWAGGRVGLREESWLQWVFVSSSGSNLDDQYEDTYAHITFDEFSIVEIGSSEFSQEMARTPRDRNQKTRKASKKNGLQLTSEKKDWKSATCSICLEHPHKAVLLLCSSHDKGCRPYMCDTSHKHSNCLEQFKNAYLRGTLACELSGAAAEPSKKLEEMDLACPICRGEVKGWTVVQPARKFLNRKRRSCMHEGCSYFGSYTKLCKHVKSKHPSSTPREIDAARLAEWKELEYEKERQDAISIITSLNPGSTIVGDYFVDPGSDSNDSFDSYGYSSDSLTFSDSSDSESTDFDSHGSDGERPRESTVNVSLGDPGIQRNGSSSSRRPFRVVSPSARVKH</sequence>
<dbReference type="EnsemblPlants" id="OB04G21410.1">
    <property type="protein sequence ID" value="OB04G21410.1"/>
    <property type="gene ID" value="OB04G21410"/>
</dbReference>
<dbReference type="HOGENOM" id="CLU_699026_0_0_1"/>
<name>J3LYB6_ORYBR</name>
<dbReference type="STRING" id="4533.J3LYB6"/>
<evidence type="ECO:0000256" key="1">
    <source>
        <dbReference type="SAM" id="MobiDB-lite"/>
    </source>
</evidence>
<dbReference type="InterPro" id="IPR012866">
    <property type="entry name" value="DUF1644"/>
</dbReference>
<dbReference type="PANTHER" id="PTHR31197:SF23">
    <property type="entry name" value="OS04G0448100 PROTEIN"/>
    <property type="match status" value="1"/>
</dbReference>
<feature type="compositionally biased region" description="Basic and acidic residues" evidence="1">
    <location>
        <begin position="348"/>
        <end position="360"/>
    </location>
</feature>
<evidence type="ECO:0000313" key="3">
    <source>
        <dbReference type="Proteomes" id="UP000006038"/>
    </source>
</evidence>
<feature type="region of interest" description="Disordered" evidence="1">
    <location>
        <begin position="12"/>
        <end position="48"/>
    </location>
</feature>
<evidence type="ECO:0000313" key="2">
    <source>
        <dbReference type="EnsemblPlants" id="OB04G21410.1"/>
    </source>
</evidence>
<dbReference type="Proteomes" id="UP000006038">
    <property type="component" value="Chromosome 4"/>
</dbReference>
<dbReference type="PANTHER" id="PTHR31197">
    <property type="entry name" value="OS01G0612600 PROTEIN"/>
    <property type="match status" value="1"/>
</dbReference>
<dbReference type="eggNOG" id="ENOG502QVW7">
    <property type="taxonomic scope" value="Eukaryota"/>
</dbReference>
<proteinExistence type="predicted"/>
<reference evidence="2" key="2">
    <citation type="submission" date="2013-04" db="UniProtKB">
        <authorList>
            <consortium name="EnsemblPlants"/>
        </authorList>
    </citation>
    <scope>IDENTIFICATION</scope>
</reference>
<keyword evidence="3" id="KW-1185">Reference proteome</keyword>
<dbReference type="Gramene" id="OB04G21410.1">
    <property type="protein sequence ID" value="OB04G21410.1"/>
    <property type="gene ID" value="OB04G21410"/>
</dbReference>
<accession>J3LYB6</accession>
<reference evidence="2" key="1">
    <citation type="journal article" date="2013" name="Nat. Commun.">
        <title>Whole-genome sequencing of Oryza brachyantha reveals mechanisms underlying Oryza genome evolution.</title>
        <authorList>
            <person name="Chen J."/>
            <person name="Huang Q."/>
            <person name="Gao D."/>
            <person name="Wang J."/>
            <person name="Lang Y."/>
            <person name="Liu T."/>
            <person name="Li B."/>
            <person name="Bai Z."/>
            <person name="Luis Goicoechea J."/>
            <person name="Liang C."/>
            <person name="Chen C."/>
            <person name="Zhang W."/>
            <person name="Sun S."/>
            <person name="Liao Y."/>
            <person name="Zhang X."/>
            <person name="Yang L."/>
            <person name="Song C."/>
            <person name="Wang M."/>
            <person name="Shi J."/>
            <person name="Liu G."/>
            <person name="Liu J."/>
            <person name="Zhou H."/>
            <person name="Zhou W."/>
            <person name="Yu Q."/>
            <person name="An N."/>
            <person name="Chen Y."/>
            <person name="Cai Q."/>
            <person name="Wang B."/>
            <person name="Liu B."/>
            <person name="Min J."/>
            <person name="Huang Y."/>
            <person name="Wu H."/>
            <person name="Li Z."/>
            <person name="Zhang Y."/>
            <person name="Yin Y."/>
            <person name="Song W."/>
            <person name="Jiang J."/>
            <person name="Jackson S.A."/>
            <person name="Wing R.A."/>
            <person name="Wang J."/>
            <person name="Chen M."/>
        </authorList>
    </citation>
    <scope>NUCLEOTIDE SEQUENCE [LARGE SCALE GENOMIC DNA]</scope>
    <source>
        <strain evidence="2">cv. IRGC 101232</strain>
    </source>
</reference>
<feature type="region of interest" description="Disordered" evidence="1">
    <location>
        <begin position="336"/>
        <end position="395"/>
    </location>
</feature>
<organism evidence="2">
    <name type="scientific">Oryza brachyantha</name>
    <name type="common">malo sina</name>
    <dbReference type="NCBI Taxonomy" id="4533"/>
    <lineage>
        <taxon>Eukaryota</taxon>
        <taxon>Viridiplantae</taxon>
        <taxon>Streptophyta</taxon>
        <taxon>Embryophyta</taxon>
        <taxon>Tracheophyta</taxon>
        <taxon>Spermatophyta</taxon>
        <taxon>Magnoliopsida</taxon>
        <taxon>Liliopsida</taxon>
        <taxon>Poales</taxon>
        <taxon>Poaceae</taxon>
        <taxon>BOP clade</taxon>
        <taxon>Oryzoideae</taxon>
        <taxon>Oryzeae</taxon>
        <taxon>Oryzinae</taxon>
        <taxon>Oryza</taxon>
    </lineage>
</organism>
<feature type="region of interest" description="Disordered" evidence="1">
    <location>
        <begin position="111"/>
        <end position="138"/>
    </location>
</feature>
<feature type="compositionally biased region" description="Low complexity" evidence="1">
    <location>
        <begin position="377"/>
        <end position="395"/>
    </location>
</feature>